<dbReference type="InterPro" id="IPR009057">
    <property type="entry name" value="Homeodomain-like_sf"/>
</dbReference>
<dbReference type="PANTHER" id="PTHR47326">
    <property type="entry name" value="TRANSPOSABLE ELEMENT TC3 TRANSPOSASE-LIKE PROTEIN"/>
    <property type="match status" value="1"/>
</dbReference>
<accession>A0AAV8YEP3</accession>
<keyword evidence="3" id="KW-1185">Reference proteome</keyword>
<evidence type="ECO:0000313" key="2">
    <source>
        <dbReference type="EMBL" id="KAJ8950186.1"/>
    </source>
</evidence>
<dbReference type="EMBL" id="JAPWTK010000104">
    <property type="protein sequence ID" value="KAJ8950186.1"/>
    <property type="molecule type" value="Genomic_DNA"/>
</dbReference>
<evidence type="ECO:0000313" key="3">
    <source>
        <dbReference type="Proteomes" id="UP001162162"/>
    </source>
</evidence>
<proteinExistence type="predicted"/>
<reference evidence="2" key="1">
    <citation type="journal article" date="2023" name="Insect Mol. Biol.">
        <title>Genome sequencing provides insights into the evolution of gene families encoding plant cell wall-degrading enzymes in longhorned beetles.</title>
        <authorList>
            <person name="Shin N.R."/>
            <person name="Okamura Y."/>
            <person name="Kirsch R."/>
            <person name="Pauchet Y."/>
        </authorList>
    </citation>
    <scope>NUCLEOTIDE SEQUENCE</scope>
    <source>
        <strain evidence="2">AMC_N1</strain>
    </source>
</reference>
<name>A0AAV8YEP3_9CUCU</name>
<dbReference type="Proteomes" id="UP001162162">
    <property type="component" value="Unassembled WGS sequence"/>
</dbReference>
<dbReference type="GO" id="GO:0005634">
    <property type="term" value="C:nucleus"/>
    <property type="evidence" value="ECO:0007669"/>
    <property type="project" value="UniProtKB-SubCell"/>
</dbReference>
<comment type="subcellular location">
    <subcellularLocation>
        <location evidence="1">Nucleus</location>
    </subcellularLocation>
</comment>
<evidence type="ECO:0000256" key="1">
    <source>
        <dbReference type="ARBA" id="ARBA00004123"/>
    </source>
</evidence>
<dbReference type="AlphaFoldDB" id="A0AAV8YEP3"/>
<dbReference type="SUPFAM" id="SSF46689">
    <property type="entry name" value="Homeodomain-like"/>
    <property type="match status" value="1"/>
</dbReference>
<protein>
    <submittedName>
        <fullName evidence="2">Uncharacterized protein</fullName>
    </submittedName>
</protein>
<dbReference type="PANTHER" id="PTHR47326:SF1">
    <property type="entry name" value="HTH PSQ-TYPE DOMAIN-CONTAINING PROTEIN"/>
    <property type="match status" value="1"/>
</dbReference>
<feature type="non-terminal residue" evidence="2">
    <location>
        <position position="163"/>
    </location>
</feature>
<comment type="caution">
    <text evidence="2">The sequence shown here is derived from an EMBL/GenBank/DDBJ whole genome shotgun (WGS) entry which is preliminary data.</text>
</comment>
<sequence>MIPHNQVGLDRYENVDEPCGINEWYQDCGSACPLTCLRREPGMCIQILLIFYHDKEALWKHCVSTNNPITQSTVSKIESKFRETGDVKYLPKCGRPKITRDKKIDIVLSMEENPQSTSTLVASENEVSQTTVLRILRKENYHPYKFQLVQELNEDDPDRQLQF</sequence>
<dbReference type="CDD" id="cd19941">
    <property type="entry name" value="TIL"/>
    <property type="match status" value="1"/>
</dbReference>
<gene>
    <name evidence="2" type="ORF">NQ318_003175</name>
</gene>
<organism evidence="2 3">
    <name type="scientific">Aromia moschata</name>
    <dbReference type="NCBI Taxonomy" id="1265417"/>
    <lineage>
        <taxon>Eukaryota</taxon>
        <taxon>Metazoa</taxon>
        <taxon>Ecdysozoa</taxon>
        <taxon>Arthropoda</taxon>
        <taxon>Hexapoda</taxon>
        <taxon>Insecta</taxon>
        <taxon>Pterygota</taxon>
        <taxon>Neoptera</taxon>
        <taxon>Endopterygota</taxon>
        <taxon>Coleoptera</taxon>
        <taxon>Polyphaga</taxon>
        <taxon>Cucujiformia</taxon>
        <taxon>Chrysomeloidea</taxon>
        <taxon>Cerambycidae</taxon>
        <taxon>Cerambycinae</taxon>
        <taxon>Callichromatini</taxon>
        <taxon>Aromia</taxon>
    </lineage>
</organism>